<organism evidence="1">
    <name type="scientific">Anguilla anguilla</name>
    <name type="common">European freshwater eel</name>
    <name type="synonym">Muraena anguilla</name>
    <dbReference type="NCBI Taxonomy" id="7936"/>
    <lineage>
        <taxon>Eukaryota</taxon>
        <taxon>Metazoa</taxon>
        <taxon>Chordata</taxon>
        <taxon>Craniata</taxon>
        <taxon>Vertebrata</taxon>
        <taxon>Euteleostomi</taxon>
        <taxon>Actinopterygii</taxon>
        <taxon>Neopterygii</taxon>
        <taxon>Teleostei</taxon>
        <taxon>Anguilliformes</taxon>
        <taxon>Anguillidae</taxon>
        <taxon>Anguilla</taxon>
    </lineage>
</organism>
<reference evidence="1" key="1">
    <citation type="submission" date="2014-11" db="EMBL/GenBank/DDBJ databases">
        <authorList>
            <person name="Amaro Gonzalez C."/>
        </authorList>
    </citation>
    <scope>NUCLEOTIDE SEQUENCE</scope>
</reference>
<accession>A0A0E9TA83</accession>
<dbReference type="EMBL" id="GBXM01058046">
    <property type="protein sequence ID" value="JAH50531.1"/>
    <property type="molecule type" value="Transcribed_RNA"/>
</dbReference>
<reference evidence="1" key="2">
    <citation type="journal article" date="2015" name="Fish Shellfish Immunol.">
        <title>Early steps in the European eel (Anguilla anguilla)-Vibrio vulnificus interaction in the gills: Role of the RtxA13 toxin.</title>
        <authorList>
            <person name="Callol A."/>
            <person name="Pajuelo D."/>
            <person name="Ebbesson L."/>
            <person name="Teles M."/>
            <person name="MacKenzie S."/>
            <person name="Amaro C."/>
        </authorList>
    </citation>
    <scope>NUCLEOTIDE SEQUENCE</scope>
</reference>
<name>A0A0E9TA83_ANGAN</name>
<proteinExistence type="predicted"/>
<sequence length="80" mass="9320">MEWFMINFTLELKEPWLTYHSKAAKLRLHQISLMLFSHRPTACGSCGELFISWFVCPAHCNSFLGGERTVHLRMAQHGIR</sequence>
<dbReference type="AlphaFoldDB" id="A0A0E9TA83"/>
<protein>
    <submittedName>
        <fullName evidence="1">Uncharacterized protein</fullName>
    </submittedName>
</protein>
<evidence type="ECO:0000313" key="1">
    <source>
        <dbReference type="EMBL" id="JAH50531.1"/>
    </source>
</evidence>